<comment type="caution">
    <text evidence="2">The sequence shown here is derived from an EMBL/GenBank/DDBJ whole genome shotgun (WGS) entry which is preliminary data.</text>
</comment>
<organism evidence="2">
    <name type="scientific">marine sediment metagenome</name>
    <dbReference type="NCBI Taxonomy" id="412755"/>
    <lineage>
        <taxon>unclassified sequences</taxon>
        <taxon>metagenomes</taxon>
        <taxon>ecological metagenomes</taxon>
    </lineage>
</organism>
<feature type="transmembrane region" description="Helical" evidence="1">
    <location>
        <begin position="15"/>
        <end position="33"/>
    </location>
</feature>
<sequence>EIRARGDQLQDPGNSIIFLMFLTIIGQQITFYGKRA</sequence>
<keyword evidence="1" id="KW-0472">Membrane</keyword>
<dbReference type="EMBL" id="BART01012017">
    <property type="protein sequence ID" value="GAG89871.1"/>
    <property type="molecule type" value="Genomic_DNA"/>
</dbReference>
<keyword evidence="1" id="KW-1133">Transmembrane helix</keyword>
<gene>
    <name evidence="2" type="ORF">S01H4_25299</name>
</gene>
<reference evidence="2" key="1">
    <citation type="journal article" date="2014" name="Front. Microbiol.">
        <title>High frequency of phylogenetically diverse reductive dehalogenase-homologous genes in deep subseafloor sedimentary metagenomes.</title>
        <authorList>
            <person name="Kawai M."/>
            <person name="Futagami T."/>
            <person name="Toyoda A."/>
            <person name="Takaki Y."/>
            <person name="Nishi S."/>
            <person name="Hori S."/>
            <person name="Arai W."/>
            <person name="Tsubouchi T."/>
            <person name="Morono Y."/>
            <person name="Uchiyama I."/>
            <person name="Ito T."/>
            <person name="Fujiyama A."/>
            <person name="Inagaki F."/>
            <person name="Takami H."/>
        </authorList>
    </citation>
    <scope>NUCLEOTIDE SEQUENCE</scope>
    <source>
        <strain evidence="2">Expedition CK06-06</strain>
    </source>
</reference>
<dbReference type="AlphaFoldDB" id="X1D068"/>
<protein>
    <submittedName>
        <fullName evidence="2">Uncharacterized protein</fullName>
    </submittedName>
</protein>
<feature type="non-terminal residue" evidence="2">
    <location>
        <position position="1"/>
    </location>
</feature>
<evidence type="ECO:0000256" key="1">
    <source>
        <dbReference type="SAM" id="Phobius"/>
    </source>
</evidence>
<proteinExistence type="predicted"/>
<keyword evidence="1" id="KW-0812">Transmembrane</keyword>
<accession>X1D068</accession>
<name>X1D068_9ZZZZ</name>
<evidence type="ECO:0000313" key="2">
    <source>
        <dbReference type="EMBL" id="GAG89871.1"/>
    </source>
</evidence>